<reference evidence="1 2" key="1">
    <citation type="submission" date="2019-05" db="EMBL/GenBank/DDBJ databases">
        <title>Mikania micrantha, genome provides insights into the molecular mechanism of rapid growth.</title>
        <authorList>
            <person name="Liu B."/>
        </authorList>
    </citation>
    <scope>NUCLEOTIDE SEQUENCE [LARGE SCALE GENOMIC DNA]</scope>
    <source>
        <strain evidence="1">NLD-2019</strain>
        <tissue evidence="1">Leaf</tissue>
    </source>
</reference>
<name>A0A5N6N2E1_9ASTR</name>
<dbReference type="PANTHER" id="PTHR36968:SF13">
    <property type="entry name" value="HOMEOBOX-DDT DOMAIN PROTEIN RLT1"/>
    <property type="match status" value="1"/>
</dbReference>
<dbReference type="AlphaFoldDB" id="A0A5N6N2E1"/>
<dbReference type="EMBL" id="SZYD01000014">
    <property type="protein sequence ID" value="KAD4179822.1"/>
    <property type="molecule type" value="Genomic_DNA"/>
</dbReference>
<organism evidence="1 2">
    <name type="scientific">Mikania micrantha</name>
    <name type="common">bitter vine</name>
    <dbReference type="NCBI Taxonomy" id="192012"/>
    <lineage>
        <taxon>Eukaryota</taxon>
        <taxon>Viridiplantae</taxon>
        <taxon>Streptophyta</taxon>
        <taxon>Embryophyta</taxon>
        <taxon>Tracheophyta</taxon>
        <taxon>Spermatophyta</taxon>
        <taxon>Magnoliopsida</taxon>
        <taxon>eudicotyledons</taxon>
        <taxon>Gunneridae</taxon>
        <taxon>Pentapetalae</taxon>
        <taxon>asterids</taxon>
        <taxon>campanulids</taxon>
        <taxon>Asterales</taxon>
        <taxon>Asteraceae</taxon>
        <taxon>Asteroideae</taxon>
        <taxon>Heliantheae alliance</taxon>
        <taxon>Eupatorieae</taxon>
        <taxon>Mikania</taxon>
    </lineage>
</organism>
<dbReference type="PANTHER" id="PTHR36968">
    <property type="entry name" value="HOMEOBOX-DDT DOMAIN PROTEIN RLT2"/>
    <property type="match status" value="1"/>
</dbReference>
<dbReference type="GO" id="GO:0006357">
    <property type="term" value="P:regulation of transcription by RNA polymerase II"/>
    <property type="evidence" value="ECO:0007669"/>
    <property type="project" value="InterPro"/>
</dbReference>
<evidence type="ECO:0000313" key="1">
    <source>
        <dbReference type="EMBL" id="KAD4179822.1"/>
    </source>
</evidence>
<evidence type="ECO:0000313" key="2">
    <source>
        <dbReference type="Proteomes" id="UP000326396"/>
    </source>
</evidence>
<dbReference type="InterPro" id="IPR044977">
    <property type="entry name" value="RLT1-3"/>
</dbReference>
<gene>
    <name evidence="1" type="ORF">E3N88_28413</name>
</gene>
<accession>A0A5N6N2E1</accession>
<keyword evidence="2" id="KW-1185">Reference proteome</keyword>
<comment type="caution">
    <text evidence="1">The sequence shown here is derived from an EMBL/GenBank/DDBJ whole genome shotgun (WGS) entry which is preliminary data.</text>
</comment>
<protein>
    <submittedName>
        <fullName evidence="1">Uncharacterized protein</fullName>
    </submittedName>
</protein>
<dbReference type="Proteomes" id="UP000326396">
    <property type="component" value="Linkage Group LG4"/>
</dbReference>
<sequence length="134" mass="15158">MILTSSSTTFVKITQAENSYEVRDGCDLVASGAPPVAYETSHVVLVLGETYRITFLMYFDYCEPQRRLLQDEEVSLEMQEEIQKEEIRKDNEAIKVKAAIEKAAARKIAKESMELIEDECLQLLELAASYKGLS</sequence>
<proteinExistence type="predicted"/>